<proteinExistence type="predicted"/>
<comment type="caution">
    <text evidence="2">The sequence shown here is derived from an EMBL/GenBank/DDBJ whole genome shotgun (WGS) entry which is preliminary data.</text>
</comment>
<feature type="region of interest" description="Disordered" evidence="1">
    <location>
        <begin position="1"/>
        <end position="55"/>
    </location>
</feature>
<name>A0A9N9FV34_9GLOM</name>
<evidence type="ECO:0000313" key="3">
    <source>
        <dbReference type="Proteomes" id="UP000789405"/>
    </source>
</evidence>
<evidence type="ECO:0000256" key="1">
    <source>
        <dbReference type="SAM" id="MobiDB-lite"/>
    </source>
</evidence>
<feature type="compositionally biased region" description="Polar residues" evidence="1">
    <location>
        <begin position="12"/>
        <end position="31"/>
    </location>
</feature>
<feature type="compositionally biased region" description="Basic residues" evidence="1">
    <location>
        <begin position="41"/>
        <end position="54"/>
    </location>
</feature>
<dbReference type="Proteomes" id="UP000789405">
    <property type="component" value="Unassembled WGS sequence"/>
</dbReference>
<organism evidence="2 3">
    <name type="scientific">Dentiscutata erythropus</name>
    <dbReference type="NCBI Taxonomy" id="1348616"/>
    <lineage>
        <taxon>Eukaryota</taxon>
        <taxon>Fungi</taxon>
        <taxon>Fungi incertae sedis</taxon>
        <taxon>Mucoromycota</taxon>
        <taxon>Glomeromycotina</taxon>
        <taxon>Glomeromycetes</taxon>
        <taxon>Diversisporales</taxon>
        <taxon>Gigasporaceae</taxon>
        <taxon>Dentiscutata</taxon>
    </lineage>
</organism>
<sequence length="99" mass="11033">MQKNIFSADISIDTNSDSSASNMPDIQQIPSQKKIENQKKGGNRKKQGNRKKGGCPKDIVWEYFAKGVAADKYGHYVQLANIVEKTGQEENRKSSCITL</sequence>
<reference evidence="2" key="1">
    <citation type="submission" date="2021-06" db="EMBL/GenBank/DDBJ databases">
        <authorList>
            <person name="Kallberg Y."/>
            <person name="Tangrot J."/>
            <person name="Rosling A."/>
        </authorList>
    </citation>
    <scope>NUCLEOTIDE SEQUENCE</scope>
    <source>
        <strain evidence="2">MA453B</strain>
    </source>
</reference>
<evidence type="ECO:0000313" key="2">
    <source>
        <dbReference type="EMBL" id="CAG8558204.1"/>
    </source>
</evidence>
<keyword evidence="3" id="KW-1185">Reference proteome</keyword>
<dbReference type="EMBL" id="CAJVPY010002365">
    <property type="protein sequence ID" value="CAG8558204.1"/>
    <property type="molecule type" value="Genomic_DNA"/>
</dbReference>
<dbReference type="AlphaFoldDB" id="A0A9N9FV34"/>
<gene>
    <name evidence="2" type="ORF">DERYTH_LOCUS5605</name>
</gene>
<accession>A0A9N9FV34</accession>
<protein>
    <submittedName>
        <fullName evidence="2">1765_t:CDS:1</fullName>
    </submittedName>
</protein>